<sequence>MRKTVFVVLFGAAFSAVAADKTLDCDNPKTTLQVNECAAMALDASREEMAAYLEASLEHNGFDPELVEAIESAQEQWDNYVDSHCGSVYTQWRDGTIRDAKALSCKTRLTRQRTHEIWLNFLTYMDSTPPVLPEPAK</sequence>
<evidence type="ECO:0000256" key="1">
    <source>
        <dbReference type="SAM" id="SignalP"/>
    </source>
</evidence>
<protein>
    <submittedName>
        <fullName evidence="3">Lysozyme inhibitor LprI family protein</fullName>
    </submittedName>
</protein>
<gene>
    <name evidence="3" type="ORF">VCB98_05905</name>
</gene>
<dbReference type="Pfam" id="PF07007">
    <property type="entry name" value="LprI"/>
    <property type="match status" value="1"/>
</dbReference>
<feature type="chain" id="PRO_5043049411" evidence="1">
    <location>
        <begin position="19"/>
        <end position="137"/>
    </location>
</feature>
<accession>A0AAP6MM17</accession>
<comment type="caution">
    <text evidence="3">The sequence shown here is derived from an EMBL/GenBank/DDBJ whole genome shotgun (WGS) entry which is preliminary data.</text>
</comment>
<dbReference type="AlphaFoldDB" id="A0AAP6MM17"/>
<dbReference type="RefSeq" id="WP_346050976.1">
    <property type="nucleotide sequence ID" value="NZ_JAYGII010000008.1"/>
</dbReference>
<feature type="signal peptide" evidence="1">
    <location>
        <begin position="1"/>
        <end position="18"/>
    </location>
</feature>
<evidence type="ECO:0000313" key="4">
    <source>
        <dbReference type="Proteomes" id="UP001302316"/>
    </source>
</evidence>
<name>A0AAP6MM17_9GAMM</name>
<keyword evidence="1" id="KW-0732">Signal</keyword>
<reference evidence="3 4" key="1">
    <citation type="submission" date="2023-12" db="EMBL/GenBank/DDBJ databases">
        <title>Whole-genome sequencing of halo(alkali)philic microorganisms from hypersaline lakes.</title>
        <authorList>
            <person name="Sorokin D.Y."/>
            <person name="Merkel A.Y."/>
            <person name="Messina E."/>
            <person name="Yakimov M."/>
        </authorList>
    </citation>
    <scope>NUCLEOTIDE SEQUENCE [LARGE SCALE GENOMIC DNA]</scope>
    <source>
        <strain evidence="3 4">AB-CW1</strain>
    </source>
</reference>
<dbReference type="Gene3D" id="1.20.1270.180">
    <property type="match status" value="1"/>
</dbReference>
<evidence type="ECO:0000259" key="2">
    <source>
        <dbReference type="Pfam" id="PF07007"/>
    </source>
</evidence>
<dbReference type="Proteomes" id="UP001302316">
    <property type="component" value="Unassembled WGS sequence"/>
</dbReference>
<organism evidence="3 4">
    <name type="scientific">Natronospira elongata</name>
    <dbReference type="NCBI Taxonomy" id="3110268"/>
    <lineage>
        <taxon>Bacteria</taxon>
        <taxon>Pseudomonadati</taxon>
        <taxon>Pseudomonadota</taxon>
        <taxon>Gammaproteobacteria</taxon>
        <taxon>Natronospirales</taxon>
        <taxon>Natronospiraceae</taxon>
        <taxon>Natronospira</taxon>
    </lineage>
</organism>
<evidence type="ECO:0000313" key="3">
    <source>
        <dbReference type="EMBL" id="MEA5445347.1"/>
    </source>
</evidence>
<proteinExistence type="predicted"/>
<dbReference type="InterPro" id="IPR009739">
    <property type="entry name" value="LprI-like_N"/>
</dbReference>
<dbReference type="EMBL" id="JAYGII010000008">
    <property type="protein sequence ID" value="MEA5445347.1"/>
    <property type="molecule type" value="Genomic_DNA"/>
</dbReference>
<feature type="domain" description="Lysozyme inhibitor LprI-like N-terminal" evidence="2">
    <location>
        <begin position="25"/>
        <end position="116"/>
    </location>
</feature>
<keyword evidence="4" id="KW-1185">Reference proteome</keyword>